<evidence type="ECO:0000256" key="2">
    <source>
        <dbReference type="ARBA" id="ARBA00022525"/>
    </source>
</evidence>
<reference evidence="5" key="1">
    <citation type="submission" date="2020-05" db="UniProtKB">
        <authorList>
            <consortium name="EnsemblMetazoa"/>
        </authorList>
    </citation>
    <scope>IDENTIFICATION</scope>
    <source>
        <strain evidence="5">USDA</strain>
    </source>
</reference>
<dbReference type="Proteomes" id="UP000095300">
    <property type="component" value="Unassembled WGS sequence"/>
</dbReference>
<dbReference type="VEuPathDB" id="VectorBase:SCAU001462"/>
<evidence type="ECO:0000256" key="3">
    <source>
        <dbReference type="SAM" id="SignalP"/>
    </source>
</evidence>
<dbReference type="EnsemblMetazoa" id="SCAU001462-RA">
    <property type="protein sequence ID" value="SCAU001462-PA"/>
    <property type="gene ID" value="SCAU001462"/>
</dbReference>
<dbReference type="OrthoDB" id="7901229at2759"/>
<dbReference type="Pfam" id="PF15430">
    <property type="entry name" value="SVWC"/>
    <property type="match status" value="1"/>
</dbReference>
<feature type="chain" id="PRO_5009325498" description="Single domain-containing protein" evidence="3">
    <location>
        <begin position="19"/>
        <end position="103"/>
    </location>
</feature>
<dbReference type="InterPro" id="IPR029277">
    <property type="entry name" value="SVWC_dom"/>
</dbReference>
<evidence type="ECO:0000313" key="6">
    <source>
        <dbReference type="Proteomes" id="UP000095300"/>
    </source>
</evidence>
<dbReference type="KEGG" id="scac:106095700"/>
<gene>
    <name evidence="5" type="primary">106095700</name>
</gene>
<keyword evidence="6" id="KW-1185">Reference proteome</keyword>
<organism evidence="5 6">
    <name type="scientific">Stomoxys calcitrans</name>
    <name type="common">Stable fly</name>
    <name type="synonym">Conops calcitrans</name>
    <dbReference type="NCBI Taxonomy" id="35570"/>
    <lineage>
        <taxon>Eukaryota</taxon>
        <taxon>Metazoa</taxon>
        <taxon>Ecdysozoa</taxon>
        <taxon>Arthropoda</taxon>
        <taxon>Hexapoda</taxon>
        <taxon>Insecta</taxon>
        <taxon>Pterygota</taxon>
        <taxon>Neoptera</taxon>
        <taxon>Endopterygota</taxon>
        <taxon>Diptera</taxon>
        <taxon>Brachycera</taxon>
        <taxon>Muscomorpha</taxon>
        <taxon>Muscoidea</taxon>
        <taxon>Muscidae</taxon>
        <taxon>Stomoxys</taxon>
    </lineage>
</organism>
<evidence type="ECO:0000313" key="5">
    <source>
        <dbReference type="EnsemblMetazoa" id="SCAU001462-PA"/>
    </source>
</evidence>
<dbReference type="SMART" id="SM01318">
    <property type="entry name" value="SVWC"/>
    <property type="match status" value="1"/>
</dbReference>
<keyword evidence="2" id="KW-0964">Secreted</keyword>
<dbReference type="AlphaFoldDB" id="A0A1I8NRR5"/>
<comment type="subcellular location">
    <subcellularLocation>
        <location evidence="1">Secreted</location>
    </subcellularLocation>
</comment>
<evidence type="ECO:0000256" key="1">
    <source>
        <dbReference type="ARBA" id="ARBA00004613"/>
    </source>
</evidence>
<dbReference type="GO" id="GO:0005576">
    <property type="term" value="C:extracellular region"/>
    <property type="evidence" value="ECO:0007669"/>
    <property type="project" value="UniProtKB-SubCell"/>
</dbReference>
<proteinExistence type="predicted"/>
<protein>
    <recommendedName>
        <fullName evidence="4">Single domain-containing protein</fullName>
    </recommendedName>
</protein>
<feature type="signal peptide" evidence="3">
    <location>
        <begin position="1"/>
        <end position="18"/>
    </location>
</feature>
<keyword evidence="3" id="KW-0732">Signal</keyword>
<feature type="domain" description="Single" evidence="4">
    <location>
        <begin position="34"/>
        <end position="102"/>
    </location>
</feature>
<accession>A0A1I8NRR5</accession>
<evidence type="ECO:0000259" key="4">
    <source>
        <dbReference type="SMART" id="SM01318"/>
    </source>
</evidence>
<name>A0A1I8NRR5_STOCA</name>
<sequence>MKQFLVAILFAIVLTAYSNEIAGYFQDADYPGTCVYDELIVWPDDVGHPKNGKCERIYCLNEDGYGKILSCRPQKIPAGCKLGEVVKPDTTYPDCCERHIICA</sequence>